<evidence type="ECO:0000313" key="2">
    <source>
        <dbReference type="Proteomes" id="UP000005237"/>
    </source>
</evidence>
<reference evidence="1" key="2">
    <citation type="submission" date="2022-06" db="UniProtKB">
        <authorList>
            <consortium name="EnsemblMetazoa"/>
        </authorList>
    </citation>
    <scope>IDENTIFICATION</scope>
    <source>
        <strain evidence="1">DF5081</strain>
    </source>
</reference>
<dbReference type="Proteomes" id="UP000005237">
    <property type="component" value="Unassembled WGS sequence"/>
</dbReference>
<reference evidence="2" key="1">
    <citation type="submission" date="2010-08" db="EMBL/GenBank/DDBJ databases">
        <authorList>
            <consortium name="Caenorhabditis japonica Sequencing Consortium"/>
            <person name="Wilson R.K."/>
        </authorList>
    </citation>
    <scope>NUCLEOTIDE SEQUENCE [LARGE SCALE GENOMIC DNA]</scope>
    <source>
        <strain evidence="2">DF5081</strain>
    </source>
</reference>
<dbReference type="EnsemblMetazoa" id="CJA18013.1">
    <property type="protein sequence ID" value="CJA18013.1"/>
    <property type="gene ID" value="WBGene00137216"/>
</dbReference>
<keyword evidence="2" id="KW-1185">Reference proteome</keyword>
<evidence type="ECO:0000313" key="1">
    <source>
        <dbReference type="EnsemblMetazoa" id="CJA18013.1"/>
    </source>
</evidence>
<organism evidence="1 2">
    <name type="scientific">Caenorhabditis japonica</name>
    <dbReference type="NCBI Taxonomy" id="281687"/>
    <lineage>
        <taxon>Eukaryota</taxon>
        <taxon>Metazoa</taxon>
        <taxon>Ecdysozoa</taxon>
        <taxon>Nematoda</taxon>
        <taxon>Chromadorea</taxon>
        <taxon>Rhabditida</taxon>
        <taxon>Rhabditina</taxon>
        <taxon>Rhabditomorpha</taxon>
        <taxon>Rhabditoidea</taxon>
        <taxon>Rhabditidae</taxon>
        <taxon>Peloderinae</taxon>
        <taxon>Caenorhabditis</taxon>
    </lineage>
</organism>
<proteinExistence type="predicted"/>
<protein>
    <submittedName>
        <fullName evidence="1">Uncharacterized protein</fullName>
    </submittedName>
</protein>
<accession>A0A8R1E3J5</accession>
<dbReference type="AlphaFoldDB" id="A0A8R1E3J5"/>
<sequence length="116" mass="13118">MIRFQVVLDQSGKIVSYGTIRIVRRNKLSAAPFYADTLEAAEVLLKDLINNIPNWQQYEKIGFLYPGIAQEKRSNADKKSCQIAGDRNSDLSYPYLSSGATTGRQITRLRMNIFVS</sequence>
<dbReference type="PANTHER" id="PTHR47408:SF2">
    <property type="entry name" value="DUF1248 DOMAIN-CONTAINING PROTEIN-RELATED"/>
    <property type="match status" value="1"/>
</dbReference>
<name>A0A8R1E3J5_CAEJA</name>
<dbReference type="PANTHER" id="PTHR47408">
    <property type="entry name" value="PROTEIN CBG01304-RELATED"/>
    <property type="match status" value="1"/>
</dbReference>